<keyword evidence="3" id="KW-1185">Reference proteome</keyword>
<name>A0ABR1UVY0_9PEZI</name>
<accession>A0ABR1UVY0</accession>
<dbReference type="GeneID" id="92052554"/>
<sequence length="151" mass="16554">MQPSGRPGRYSRLTKDFADPSLPAITCPNRTESSHAGSISSAHATKEKRTEKADTGYVKRLTGDGLWRSMIDGIAFLICYAESASQSNAGITGAGSNAYIRRDWAQRSVKMGVHPVRIIRDLIMATWLQPLAGRAVSVTGRDWAKDPWFNS</sequence>
<organism evidence="2 3">
    <name type="scientific">Apiospora hydei</name>
    <dbReference type="NCBI Taxonomy" id="1337664"/>
    <lineage>
        <taxon>Eukaryota</taxon>
        <taxon>Fungi</taxon>
        <taxon>Dikarya</taxon>
        <taxon>Ascomycota</taxon>
        <taxon>Pezizomycotina</taxon>
        <taxon>Sordariomycetes</taxon>
        <taxon>Xylariomycetidae</taxon>
        <taxon>Amphisphaeriales</taxon>
        <taxon>Apiosporaceae</taxon>
        <taxon>Apiospora</taxon>
    </lineage>
</organism>
<dbReference type="RefSeq" id="XP_066661682.1">
    <property type="nucleotide sequence ID" value="XM_066819494.1"/>
</dbReference>
<reference evidence="2 3" key="1">
    <citation type="submission" date="2023-01" db="EMBL/GenBank/DDBJ databases">
        <title>Analysis of 21 Apiospora genomes using comparative genomics revels a genus with tremendous synthesis potential of carbohydrate active enzymes and secondary metabolites.</title>
        <authorList>
            <person name="Sorensen T."/>
        </authorList>
    </citation>
    <scope>NUCLEOTIDE SEQUENCE [LARGE SCALE GENOMIC DNA]</scope>
    <source>
        <strain evidence="2 3">CBS 114990</strain>
    </source>
</reference>
<evidence type="ECO:0000256" key="1">
    <source>
        <dbReference type="SAM" id="MobiDB-lite"/>
    </source>
</evidence>
<gene>
    <name evidence="2" type="ORF">PG997_015180</name>
</gene>
<evidence type="ECO:0000313" key="2">
    <source>
        <dbReference type="EMBL" id="KAK8063083.1"/>
    </source>
</evidence>
<proteinExistence type="predicted"/>
<feature type="region of interest" description="Disordered" evidence="1">
    <location>
        <begin position="1"/>
        <end position="53"/>
    </location>
</feature>
<dbReference type="EMBL" id="JAQQWN010000010">
    <property type="protein sequence ID" value="KAK8063083.1"/>
    <property type="molecule type" value="Genomic_DNA"/>
</dbReference>
<feature type="compositionally biased region" description="Low complexity" evidence="1">
    <location>
        <begin position="34"/>
        <end position="43"/>
    </location>
</feature>
<feature type="compositionally biased region" description="Basic and acidic residues" evidence="1">
    <location>
        <begin position="44"/>
        <end position="53"/>
    </location>
</feature>
<dbReference type="Proteomes" id="UP001433268">
    <property type="component" value="Unassembled WGS sequence"/>
</dbReference>
<comment type="caution">
    <text evidence="2">The sequence shown here is derived from an EMBL/GenBank/DDBJ whole genome shotgun (WGS) entry which is preliminary data.</text>
</comment>
<protein>
    <submittedName>
        <fullName evidence="2">Uncharacterized protein</fullName>
    </submittedName>
</protein>
<evidence type="ECO:0000313" key="3">
    <source>
        <dbReference type="Proteomes" id="UP001433268"/>
    </source>
</evidence>